<feature type="domain" description="NF-X1-type" evidence="7">
    <location>
        <begin position="30"/>
        <end position="49"/>
    </location>
</feature>
<organism evidence="8 9">
    <name type="scientific">Trichonephila clavata</name>
    <name type="common">Joro spider</name>
    <name type="synonym">Nephila clavata</name>
    <dbReference type="NCBI Taxonomy" id="2740835"/>
    <lineage>
        <taxon>Eukaryota</taxon>
        <taxon>Metazoa</taxon>
        <taxon>Ecdysozoa</taxon>
        <taxon>Arthropoda</taxon>
        <taxon>Chelicerata</taxon>
        <taxon>Arachnida</taxon>
        <taxon>Araneae</taxon>
        <taxon>Araneomorphae</taxon>
        <taxon>Entelegynae</taxon>
        <taxon>Araneoidea</taxon>
        <taxon>Nephilidae</taxon>
        <taxon>Trichonephila</taxon>
    </lineage>
</organism>
<dbReference type="EMBL" id="BMAO01009109">
    <property type="protein sequence ID" value="GFR28744.1"/>
    <property type="molecule type" value="Genomic_DNA"/>
</dbReference>
<dbReference type="CDD" id="cd06008">
    <property type="entry name" value="NF-X1-zinc-finger"/>
    <property type="match status" value="1"/>
</dbReference>
<evidence type="ECO:0000256" key="5">
    <source>
        <dbReference type="ARBA" id="ARBA00022833"/>
    </source>
</evidence>
<keyword evidence="2" id="KW-0479">Metal-binding</keyword>
<keyword evidence="4" id="KW-0863">Zinc-finger</keyword>
<keyword evidence="3" id="KW-0677">Repeat</keyword>
<dbReference type="Proteomes" id="UP000887116">
    <property type="component" value="Unassembled WGS sequence"/>
</dbReference>
<dbReference type="PANTHER" id="PTHR12360:SF1">
    <property type="entry name" value="NF-X1-TYPE ZINC FINGER PROTEIN NFXL1"/>
    <property type="match status" value="1"/>
</dbReference>
<evidence type="ECO:0000259" key="7">
    <source>
        <dbReference type="SMART" id="SM00438"/>
    </source>
</evidence>
<dbReference type="Pfam" id="PF01422">
    <property type="entry name" value="zf-NF-X1"/>
    <property type="match status" value="7"/>
</dbReference>
<dbReference type="GO" id="GO:0008270">
    <property type="term" value="F:zinc ion binding"/>
    <property type="evidence" value="ECO:0007669"/>
    <property type="project" value="UniProtKB-KW"/>
</dbReference>
<feature type="domain" description="NF-X1-type" evidence="7">
    <location>
        <begin position="223"/>
        <end position="253"/>
    </location>
</feature>
<dbReference type="InterPro" id="IPR000967">
    <property type="entry name" value="Znf_NFX1"/>
</dbReference>
<reference evidence="8" key="1">
    <citation type="submission" date="2020-07" db="EMBL/GenBank/DDBJ databases">
        <title>Multicomponent nature underlies the extraordinary mechanical properties of spider dragline silk.</title>
        <authorList>
            <person name="Kono N."/>
            <person name="Nakamura H."/>
            <person name="Mori M."/>
            <person name="Yoshida Y."/>
            <person name="Ohtoshi R."/>
            <person name="Malay A.D."/>
            <person name="Moran D.A.P."/>
            <person name="Tomita M."/>
            <person name="Numata K."/>
            <person name="Arakawa K."/>
        </authorList>
    </citation>
    <scope>NUCLEOTIDE SEQUENCE</scope>
</reference>
<keyword evidence="6" id="KW-1133">Transmembrane helix</keyword>
<evidence type="ECO:0000256" key="1">
    <source>
        <dbReference type="ARBA" id="ARBA00007269"/>
    </source>
</evidence>
<dbReference type="GO" id="GO:0000977">
    <property type="term" value="F:RNA polymerase II transcription regulatory region sequence-specific DNA binding"/>
    <property type="evidence" value="ECO:0007669"/>
    <property type="project" value="TreeGrafter"/>
</dbReference>
<feature type="domain" description="NF-X1-type" evidence="7">
    <location>
        <begin position="114"/>
        <end position="134"/>
    </location>
</feature>
<evidence type="ECO:0000256" key="2">
    <source>
        <dbReference type="ARBA" id="ARBA00022723"/>
    </source>
</evidence>
<evidence type="ECO:0000256" key="6">
    <source>
        <dbReference type="SAM" id="Phobius"/>
    </source>
</evidence>
<evidence type="ECO:0000256" key="3">
    <source>
        <dbReference type="ARBA" id="ARBA00022737"/>
    </source>
</evidence>
<dbReference type="GO" id="GO:0005634">
    <property type="term" value="C:nucleus"/>
    <property type="evidence" value="ECO:0007669"/>
    <property type="project" value="InterPro"/>
</dbReference>
<feature type="domain" description="NF-X1-type" evidence="7">
    <location>
        <begin position="57"/>
        <end position="76"/>
    </location>
</feature>
<accession>A0A8X6IUK0</accession>
<keyword evidence="6" id="KW-0472">Membrane</keyword>
<comment type="similarity">
    <text evidence="1">Belongs to the NFX1 family.</text>
</comment>
<feature type="domain" description="NF-X1-type" evidence="7">
    <location>
        <begin position="325"/>
        <end position="346"/>
    </location>
</feature>
<feature type="domain" description="NF-X1-type" evidence="7">
    <location>
        <begin position="142"/>
        <end position="188"/>
    </location>
</feature>
<dbReference type="OrthoDB" id="6433946at2759"/>
<dbReference type="InterPro" id="IPR034078">
    <property type="entry name" value="NFX1_fam"/>
</dbReference>
<proteinExistence type="inferred from homology"/>
<evidence type="ECO:0000313" key="9">
    <source>
        <dbReference type="Proteomes" id="UP000887116"/>
    </source>
</evidence>
<dbReference type="GO" id="GO:0000981">
    <property type="term" value="F:DNA-binding transcription factor activity, RNA polymerase II-specific"/>
    <property type="evidence" value="ECO:0007669"/>
    <property type="project" value="TreeGrafter"/>
</dbReference>
<dbReference type="AlphaFoldDB" id="A0A8X6IUK0"/>
<gene>
    <name evidence="8" type="primary">nfxl1</name>
    <name evidence="8" type="ORF">TNCT_165541</name>
</gene>
<sequence>MKCRCSQREKSVPCCKTFLCDKKCRKRRDCGRHNCNRKCCLGDCPTCEVPCGRTLNCGRHKCTSLCHPGPCYPCREVVDVACNCGSTKTSVPCGRKKSTVPPRCVSDCKLRSNCHHPERQKHKCHFGSCPPCRLICGKTLNCGHTCSFKCHSAVLTKIETKQKKEGPWDLRNSFRMELICKPCPPCSVPLPVRCFGGHEILDIPCCNARPVSCGRMCGRSLSCGNHTCSLECHSVDDMDNLTKASNNCETCNEACQKPRKSGCTHQCSSPCHPGECKPCKQYIRLKCHCQMNFLYIACIEWTSADEDKKVELLCCSNRCPKEISCGHRCILLCHSGPCSNQSKCKKKVVLRCPCKRRKTEVQCLNFIENYIKISCDDECLKQQELVKALECEKLTRIEEEQKKHQEKELEEFLKKTGGKKKKKRKNAENEQEYNKCSLVILGSTAAIVGIIGSLISYFFLDLQ</sequence>
<dbReference type="SMART" id="SM00438">
    <property type="entry name" value="ZnF_NFX"/>
    <property type="match status" value="7"/>
</dbReference>
<name>A0A8X6IUK0_TRICU</name>
<feature type="domain" description="NF-X1-type" evidence="7">
    <location>
        <begin position="263"/>
        <end position="281"/>
    </location>
</feature>
<keyword evidence="5" id="KW-0862">Zinc</keyword>
<comment type="caution">
    <text evidence="8">The sequence shown here is derived from an EMBL/GenBank/DDBJ whole genome shotgun (WGS) entry which is preliminary data.</text>
</comment>
<evidence type="ECO:0000256" key="4">
    <source>
        <dbReference type="ARBA" id="ARBA00022771"/>
    </source>
</evidence>
<keyword evidence="9" id="KW-1185">Reference proteome</keyword>
<feature type="transmembrane region" description="Helical" evidence="6">
    <location>
        <begin position="438"/>
        <end position="460"/>
    </location>
</feature>
<protein>
    <submittedName>
        <fullName evidence="8">NF-X1-type zinc finger protein NFXL1</fullName>
    </submittedName>
</protein>
<dbReference type="PANTHER" id="PTHR12360">
    <property type="entry name" value="NUCLEAR TRANSCRIPTION FACTOR, X-BOX BINDING 1 NFX1"/>
    <property type="match status" value="1"/>
</dbReference>
<evidence type="ECO:0000313" key="8">
    <source>
        <dbReference type="EMBL" id="GFR28744.1"/>
    </source>
</evidence>
<keyword evidence="6" id="KW-0812">Transmembrane</keyword>